<proteinExistence type="predicted"/>
<dbReference type="GO" id="GO:0008893">
    <property type="term" value="F:guanosine-3',5'-bis(diphosphate) 3'-diphosphatase activity"/>
    <property type="evidence" value="ECO:0007669"/>
    <property type="project" value="TreeGrafter"/>
</dbReference>
<dbReference type="PANTHER" id="PTHR46246">
    <property type="entry name" value="GUANOSINE-3',5'-BIS(DIPHOSPHATE) 3'-PYROPHOSPHOHYDROLASE MESH1"/>
    <property type="match status" value="1"/>
</dbReference>
<evidence type="ECO:0000313" key="2">
    <source>
        <dbReference type="Proteomes" id="UP001054945"/>
    </source>
</evidence>
<organism evidence="1 2">
    <name type="scientific">Caerostris extrusa</name>
    <name type="common">Bark spider</name>
    <name type="synonym">Caerostris bankana</name>
    <dbReference type="NCBI Taxonomy" id="172846"/>
    <lineage>
        <taxon>Eukaryota</taxon>
        <taxon>Metazoa</taxon>
        <taxon>Ecdysozoa</taxon>
        <taxon>Arthropoda</taxon>
        <taxon>Chelicerata</taxon>
        <taxon>Arachnida</taxon>
        <taxon>Araneae</taxon>
        <taxon>Araneomorphae</taxon>
        <taxon>Entelegynae</taxon>
        <taxon>Araneoidea</taxon>
        <taxon>Araneidae</taxon>
        <taxon>Caerostris</taxon>
    </lineage>
</organism>
<sequence>MSTESVVANTIKAANFAAIKHRQQKRKDLEETPYINHPIGVANILTEEAKITDINVIQAALLHDTVEKLTLLLKKLRKCLAPQ</sequence>
<comment type="caution">
    <text evidence="1">The sequence shown here is derived from an EMBL/GenBank/DDBJ whole genome shotgun (WGS) entry which is preliminary data.</text>
</comment>
<keyword evidence="2" id="KW-1185">Reference proteome</keyword>
<dbReference type="AlphaFoldDB" id="A0AAV4S2X9"/>
<dbReference type="EMBL" id="BPLR01008814">
    <property type="protein sequence ID" value="GIY27411.1"/>
    <property type="molecule type" value="Genomic_DNA"/>
</dbReference>
<dbReference type="PANTHER" id="PTHR46246:SF1">
    <property type="entry name" value="GUANOSINE-3',5'-BIS(DIPHOSPHATE) 3'-PYROPHOSPHOHYDROLASE MESH1"/>
    <property type="match status" value="1"/>
</dbReference>
<dbReference type="Gene3D" id="1.10.3210.10">
    <property type="entry name" value="Hypothetical protein af1432"/>
    <property type="match status" value="1"/>
</dbReference>
<protein>
    <submittedName>
        <fullName evidence="1">Guanosine-3',5'-bis(Diphosphate) 3'-pyrophosphohydrolase MESH1</fullName>
    </submittedName>
</protein>
<dbReference type="SUPFAM" id="SSF109604">
    <property type="entry name" value="HD-domain/PDEase-like"/>
    <property type="match status" value="1"/>
</dbReference>
<dbReference type="Proteomes" id="UP001054945">
    <property type="component" value="Unassembled WGS sequence"/>
</dbReference>
<reference evidence="1 2" key="1">
    <citation type="submission" date="2021-06" db="EMBL/GenBank/DDBJ databases">
        <title>Caerostris extrusa draft genome.</title>
        <authorList>
            <person name="Kono N."/>
            <person name="Arakawa K."/>
        </authorList>
    </citation>
    <scope>NUCLEOTIDE SEQUENCE [LARGE SCALE GENOMIC DNA]</scope>
</reference>
<gene>
    <name evidence="1" type="primary">HDDC3</name>
    <name evidence="1" type="ORF">CEXT_708521</name>
</gene>
<evidence type="ECO:0000313" key="1">
    <source>
        <dbReference type="EMBL" id="GIY27411.1"/>
    </source>
</evidence>
<dbReference type="InterPro" id="IPR052194">
    <property type="entry name" value="MESH1"/>
</dbReference>
<dbReference type="Pfam" id="PF13328">
    <property type="entry name" value="HD_4"/>
    <property type="match status" value="1"/>
</dbReference>
<accession>A0AAV4S2X9</accession>
<name>A0AAV4S2X9_CAEEX</name>